<evidence type="ECO:0000313" key="3">
    <source>
        <dbReference type="Proteomes" id="UP000014200"/>
    </source>
</evidence>
<dbReference type="Pfam" id="PF20448">
    <property type="entry name" value="DUF6705"/>
    <property type="match status" value="1"/>
</dbReference>
<dbReference type="PATRIC" id="fig|1235788.3.peg.4099"/>
<proteinExistence type="predicted"/>
<evidence type="ECO:0000313" key="2">
    <source>
        <dbReference type="EMBL" id="EOS09254.1"/>
    </source>
</evidence>
<dbReference type="InterPro" id="IPR046551">
    <property type="entry name" value="DUF6705"/>
</dbReference>
<dbReference type="AlphaFoldDB" id="R9HZ80"/>
<feature type="domain" description="DUF6705" evidence="1">
    <location>
        <begin position="1"/>
        <end position="38"/>
    </location>
</feature>
<accession>R9HZ80</accession>
<comment type="caution">
    <text evidence="2">The sequence shown here is derived from an EMBL/GenBank/DDBJ whole genome shotgun (WGS) entry which is preliminary data.</text>
</comment>
<gene>
    <name evidence="2" type="ORF">C802_04002</name>
</gene>
<sequence>MRKLVLLLILCFAFLDVMGQKDTVYSIDLTPYVGTWVYGYY</sequence>
<dbReference type="HOGENOM" id="CLU_3265771_0_0_10"/>
<keyword evidence="3" id="KW-1185">Reference proteome</keyword>
<name>R9HZ80_9BACT</name>
<protein>
    <recommendedName>
        <fullName evidence="1">DUF6705 domain-containing protein</fullName>
    </recommendedName>
</protein>
<evidence type="ECO:0000259" key="1">
    <source>
        <dbReference type="Pfam" id="PF20448"/>
    </source>
</evidence>
<reference evidence="2 3" key="1">
    <citation type="submission" date="2013-04" db="EMBL/GenBank/DDBJ databases">
        <title>The Genome Sequence of Bacteroides massiliensis dnLKV3.</title>
        <authorList>
            <consortium name="The Broad Institute Genomics Platform"/>
            <consortium name="The Broad Institute Genome Sequencing Center for Infectious Disease"/>
            <person name="Earl A."/>
            <person name="Xavier R."/>
            <person name="Kuhn K."/>
            <person name="Stappenbeck T."/>
            <person name="Walker B."/>
            <person name="Young S."/>
            <person name="Zeng Q."/>
            <person name="Gargeya S."/>
            <person name="Fitzgerald M."/>
            <person name="Haas B."/>
            <person name="Abouelleil A."/>
            <person name="Allen A.W."/>
            <person name="Alvarado L."/>
            <person name="Arachchi H.M."/>
            <person name="Berlin A.M."/>
            <person name="Chapman S.B."/>
            <person name="Gainer-Dewar J."/>
            <person name="Goldberg J."/>
            <person name="Griggs A."/>
            <person name="Gujja S."/>
            <person name="Hansen M."/>
            <person name="Howarth C."/>
            <person name="Imamovic A."/>
            <person name="Ireland A."/>
            <person name="Larimer J."/>
            <person name="McCowan C."/>
            <person name="Murphy C."/>
            <person name="Pearson M."/>
            <person name="Poon T.W."/>
            <person name="Priest M."/>
            <person name="Roberts A."/>
            <person name="Saif S."/>
            <person name="Shea T."/>
            <person name="Sisk P."/>
            <person name="Sykes S."/>
            <person name="Wortman J."/>
            <person name="Nusbaum C."/>
            <person name="Birren B."/>
        </authorList>
    </citation>
    <scope>NUCLEOTIDE SEQUENCE [LARGE SCALE GENOMIC DNA]</scope>
    <source>
        <strain evidence="3">dnLKV3</strain>
    </source>
</reference>
<dbReference type="Proteomes" id="UP000014200">
    <property type="component" value="Unassembled WGS sequence"/>
</dbReference>
<organism evidence="2 3">
    <name type="scientific">Phocaeicola sartorii</name>
    <dbReference type="NCBI Taxonomy" id="671267"/>
    <lineage>
        <taxon>Bacteria</taxon>
        <taxon>Pseudomonadati</taxon>
        <taxon>Bacteroidota</taxon>
        <taxon>Bacteroidia</taxon>
        <taxon>Bacteroidales</taxon>
        <taxon>Bacteroidaceae</taxon>
        <taxon>Phocaeicola</taxon>
    </lineage>
</organism>
<dbReference type="EMBL" id="ASSP01000024">
    <property type="protein sequence ID" value="EOS09254.1"/>
    <property type="molecule type" value="Genomic_DNA"/>
</dbReference>